<gene>
    <name evidence="4" type="ORF">Xsto_01000</name>
</gene>
<dbReference type="InterPro" id="IPR036013">
    <property type="entry name" value="Band_7/SPFH_dom_sf"/>
</dbReference>
<keyword evidence="4" id="KW-0645">Protease</keyword>
<dbReference type="RefSeq" id="WP_099124251.1">
    <property type="nucleotide sequence ID" value="NZ_CAWNRH010000148.1"/>
</dbReference>
<protein>
    <submittedName>
        <fullName evidence="4">Protease modulator HflK</fullName>
    </submittedName>
</protein>
<evidence type="ECO:0000313" key="4">
    <source>
        <dbReference type="EMBL" id="PHM66671.1"/>
    </source>
</evidence>
<keyword evidence="5" id="KW-1185">Reference proteome</keyword>
<evidence type="ECO:0000256" key="2">
    <source>
        <dbReference type="SAM" id="Coils"/>
    </source>
</evidence>
<evidence type="ECO:0000256" key="1">
    <source>
        <dbReference type="ARBA" id="ARBA00004167"/>
    </source>
</evidence>
<dbReference type="PROSITE" id="PS00430">
    <property type="entry name" value="TONB_DEPENDENT_REC_1"/>
    <property type="match status" value="1"/>
</dbReference>
<name>A0A2D0KTD3_9GAMM</name>
<reference evidence="4 5" key="1">
    <citation type="journal article" date="2017" name="Nat. Microbiol.">
        <title>Natural product diversity associated with the nematode symbionts Photorhabdus and Xenorhabdus.</title>
        <authorList>
            <person name="Tobias N.J."/>
            <person name="Wolff H."/>
            <person name="Djahanschiri B."/>
            <person name="Grundmann F."/>
            <person name="Kronenwerth M."/>
            <person name="Shi Y.M."/>
            <person name="Simonyi S."/>
            <person name="Grun P."/>
            <person name="Shapiro-Ilan D."/>
            <person name="Pidot S.J."/>
            <person name="Stinear T.P."/>
            <person name="Ebersberger I."/>
            <person name="Bode H.B."/>
        </authorList>
    </citation>
    <scope>NUCLEOTIDE SEQUENCE [LARGE SCALE GENOMIC DNA]</scope>
    <source>
        <strain evidence="4 5">DSM 17904</strain>
    </source>
</reference>
<comment type="subcellular location">
    <subcellularLocation>
        <location evidence="1">Membrane</location>
        <topology evidence="1">Single-pass membrane protein</topology>
    </subcellularLocation>
</comment>
<sequence>MSIRKGFIKTILVSLIAVGLAGCERAKVPAGNVGIKVDLYGSDKGVQNEKLGTGKYWLSWNEEVYLFPLFKQLHQYQDPFLFQTSDSMSVSASVGIEYRVVEEKVIEVFKTYRAGVKEITDSNIRQLIADSLINHGSKMDIDKLSSGGKTQLLESVTTDLRKQLEPVGIEIQKVSWLGKMDYPNEVIDAINKKNRAVQEAQMRKNEVERSKAEADKMIEEARGQAESIRLKALAEADAIALRGEALRKNPEVLQLEAVNKWDGVMPQYLGSGAPMPFLQVEKKK</sequence>
<dbReference type="InterPro" id="IPR010916">
    <property type="entry name" value="TonB_box_CS"/>
</dbReference>
<dbReference type="GO" id="GO:0008233">
    <property type="term" value="F:peptidase activity"/>
    <property type="evidence" value="ECO:0007669"/>
    <property type="project" value="UniProtKB-KW"/>
</dbReference>
<proteinExistence type="predicted"/>
<dbReference type="PROSITE" id="PS51257">
    <property type="entry name" value="PROKAR_LIPOPROTEIN"/>
    <property type="match status" value="1"/>
</dbReference>
<dbReference type="Proteomes" id="UP000222366">
    <property type="component" value="Unassembled WGS sequence"/>
</dbReference>
<keyword evidence="4" id="KW-0378">Hydrolase</keyword>
<feature type="coiled-coil region" evidence="2">
    <location>
        <begin position="190"/>
        <end position="231"/>
    </location>
</feature>
<dbReference type="InterPro" id="IPR001107">
    <property type="entry name" value="Band_7"/>
</dbReference>
<dbReference type="AlphaFoldDB" id="A0A2D0KTD3"/>
<dbReference type="SUPFAM" id="SSF117892">
    <property type="entry name" value="Band 7/SPFH domain"/>
    <property type="match status" value="1"/>
</dbReference>
<dbReference type="GO" id="GO:0016020">
    <property type="term" value="C:membrane"/>
    <property type="evidence" value="ECO:0007669"/>
    <property type="project" value="UniProtKB-SubCell"/>
</dbReference>
<keyword evidence="2" id="KW-0175">Coiled coil</keyword>
<feature type="domain" description="Band 7" evidence="3">
    <location>
        <begin position="27"/>
        <end position="213"/>
    </location>
</feature>
<organism evidence="4 5">
    <name type="scientific">Xenorhabdus stockiae</name>
    <dbReference type="NCBI Taxonomy" id="351614"/>
    <lineage>
        <taxon>Bacteria</taxon>
        <taxon>Pseudomonadati</taxon>
        <taxon>Pseudomonadota</taxon>
        <taxon>Gammaproteobacteria</taxon>
        <taxon>Enterobacterales</taxon>
        <taxon>Morganellaceae</taxon>
        <taxon>Xenorhabdus</taxon>
    </lineage>
</organism>
<accession>A0A2D0KTD3</accession>
<dbReference type="EMBL" id="NJAJ01000007">
    <property type="protein sequence ID" value="PHM66671.1"/>
    <property type="molecule type" value="Genomic_DNA"/>
</dbReference>
<evidence type="ECO:0000259" key="3">
    <source>
        <dbReference type="Pfam" id="PF01145"/>
    </source>
</evidence>
<dbReference type="GO" id="GO:0006508">
    <property type="term" value="P:proteolysis"/>
    <property type="evidence" value="ECO:0007669"/>
    <property type="project" value="UniProtKB-KW"/>
</dbReference>
<evidence type="ECO:0000313" key="5">
    <source>
        <dbReference type="Proteomes" id="UP000222366"/>
    </source>
</evidence>
<dbReference type="PANTHER" id="PTHR42911">
    <property type="entry name" value="MODULATOR OF FTSH PROTEASE HFLC"/>
    <property type="match status" value="1"/>
</dbReference>
<dbReference type="PANTHER" id="PTHR42911:SF1">
    <property type="entry name" value="MODULATOR OF FTSH PROTEASE HFLC"/>
    <property type="match status" value="1"/>
</dbReference>
<dbReference type="Gene3D" id="3.30.479.30">
    <property type="entry name" value="Band 7 domain"/>
    <property type="match status" value="1"/>
</dbReference>
<dbReference type="Pfam" id="PF01145">
    <property type="entry name" value="Band_7"/>
    <property type="match status" value="1"/>
</dbReference>
<comment type="caution">
    <text evidence="4">The sequence shown here is derived from an EMBL/GenBank/DDBJ whole genome shotgun (WGS) entry which is preliminary data.</text>
</comment>